<reference evidence="1 2" key="1">
    <citation type="submission" date="2019-09" db="EMBL/GenBank/DDBJ databases">
        <authorList>
            <person name="Chandra G."/>
            <person name="Truman W A."/>
        </authorList>
    </citation>
    <scope>NUCLEOTIDE SEQUENCE [LARGE SCALE GENOMIC DNA]</scope>
    <source>
        <strain evidence="1">PS847</strain>
    </source>
</reference>
<protein>
    <submittedName>
        <fullName evidence="1">Uncharacterized protein</fullName>
    </submittedName>
</protein>
<organism evidence="1 2">
    <name type="scientific">Pseudomonas fluorescens</name>
    <dbReference type="NCBI Taxonomy" id="294"/>
    <lineage>
        <taxon>Bacteria</taxon>
        <taxon>Pseudomonadati</taxon>
        <taxon>Pseudomonadota</taxon>
        <taxon>Gammaproteobacteria</taxon>
        <taxon>Pseudomonadales</taxon>
        <taxon>Pseudomonadaceae</taxon>
        <taxon>Pseudomonas</taxon>
    </lineage>
</organism>
<dbReference type="Proteomes" id="UP000326067">
    <property type="component" value="Unassembled WGS sequence"/>
</dbReference>
<proteinExistence type="predicted"/>
<name>A0A5E7IIS3_PSEFL</name>
<gene>
    <name evidence="1" type="ORF">PS847_01577</name>
</gene>
<evidence type="ECO:0000313" key="1">
    <source>
        <dbReference type="EMBL" id="VVO76325.1"/>
    </source>
</evidence>
<dbReference type="EMBL" id="CABVIC010000001">
    <property type="protein sequence ID" value="VVO76325.1"/>
    <property type="molecule type" value="Genomic_DNA"/>
</dbReference>
<accession>A0A5E7IIS3</accession>
<dbReference type="AlphaFoldDB" id="A0A5E7IIS3"/>
<evidence type="ECO:0000313" key="2">
    <source>
        <dbReference type="Proteomes" id="UP000326067"/>
    </source>
</evidence>
<sequence length="90" mass="9446">MGASLLAKALGQANMMLNVPPHSRASPLPQVFCGTTKSLVNTEHCGSELARESGESGEHDAECTAVFASRLALTGNRGAADEMGWHSYLT</sequence>